<dbReference type="AlphaFoldDB" id="A0A6J6TBF6"/>
<dbReference type="Pfam" id="PF08241">
    <property type="entry name" value="Methyltransf_11"/>
    <property type="match status" value="1"/>
</dbReference>
<dbReference type="EMBL" id="CAFBMG010000156">
    <property type="protein sequence ID" value="CAB4913342.1"/>
    <property type="molecule type" value="Genomic_DNA"/>
</dbReference>
<name>A0A6J6TBF6_9ZZZZ</name>
<sequence length="280" mass="30390">MLTVDYQELGLSEGDLVLDMGAGAGRHSFECFRRGARVVALDYDFAELPPVSALFWAMKEAGEADPNGLGACLNGDALRLPFADNTFDRIICSEVFEHIPDDEGGMAELARVLKPGGILAATVPAWFPEKICWALSAEYHAPLAEGGHVRIYTEPLFRHRLTQAGLKPQSSHRAHALHSPYWWLKCVVGVSNDIHPLVQAYHKLLVWDIAKAPALTRTAERLLNPVLGKSIVVYSQKPVVNSRNSSTKTAAVLPESASHARVKFADSSGSPSAERADAGV</sequence>
<dbReference type="CDD" id="cd02440">
    <property type="entry name" value="AdoMet_MTases"/>
    <property type="match status" value="1"/>
</dbReference>
<dbReference type="SUPFAM" id="SSF53335">
    <property type="entry name" value="S-adenosyl-L-methionine-dependent methyltransferases"/>
    <property type="match status" value="1"/>
</dbReference>
<dbReference type="EMBL" id="CAEZYU010000054">
    <property type="protein sequence ID" value="CAB4744174.1"/>
    <property type="molecule type" value="Genomic_DNA"/>
</dbReference>
<dbReference type="GO" id="GO:0008757">
    <property type="term" value="F:S-adenosylmethionine-dependent methyltransferase activity"/>
    <property type="evidence" value="ECO:0007669"/>
    <property type="project" value="InterPro"/>
</dbReference>
<dbReference type="Gene3D" id="3.40.50.150">
    <property type="entry name" value="Vaccinia Virus protein VP39"/>
    <property type="match status" value="1"/>
</dbReference>
<evidence type="ECO:0000313" key="3">
    <source>
        <dbReference type="EMBL" id="CAB4913342.1"/>
    </source>
</evidence>
<proteinExistence type="predicted"/>
<accession>A0A6J6TBF6</accession>
<protein>
    <submittedName>
        <fullName evidence="2">Unannotated protein</fullName>
    </submittedName>
</protein>
<evidence type="ECO:0000259" key="1">
    <source>
        <dbReference type="Pfam" id="PF08241"/>
    </source>
</evidence>
<reference evidence="2" key="1">
    <citation type="submission" date="2020-05" db="EMBL/GenBank/DDBJ databases">
        <authorList>
            <person name="Chiriac C."/>
            <person name="Salcher M."/>
            <person name="Ghai R."/>
            <person name="Kavagutti S V."/>
        </authorList>
    </citation>
    <scope>NUCLEOTIDE SEQUENCE</scope>
</reference>
<dbReference type="InterPro" id="IPR013216">
    <property type="entry name" value="Methyltransf_11"/>
</dbReference>
<gene>
    <name evidence="2" type="ORF">UFOPK2766_01255</name>
    <name evidence="3" type="ORF">UFOPK3519_01556</name>
</gene>
<dbReference type="InterPro" id="IPR029063">
    <property type="entry name" value="SAM-dependent_MTases_sf"/>
</dbReference>
<dbReference type="PANTHER" id="PTHR43591">
    <property type="entry name" value="METHYLTRANSFERASE"/>
    <property type="match status" value="1"/>
</dbReference>
<feature type="domain" description="Methyltransferase type 11" evidence="1">
    <location>
        <begin position="18"/>
        <end position="120"/>
    </location>
</feature>
<organism evidence="2">
    <name type="scientific">freshwater metagenome</name>
    <dbReference type="NCBI Taxonomy" id="449393"/>
    <lineage>
        <taxon>unclassified sequences</taxon>
        <taxon>metagenomes</taxon>
        <taxon>ecological metagenomes</taxon>
    </lineage>
</organism>
<evidence type="ECO:0000313" key="2">
    <source>
        <dbReference type="EMBL" id="CAB4744174.1"/>
    </source>
</evidence>